<proteinExistence type="predicted"/>
<organism evidence="2 3">
    <name type="scientific">Flavobacterium erciyesense</name>
    <dbReference type="NCBI Taxonomy" id="2825842"/>
    <lineage>
        <taxon>Bacteria</taxon>
        <taxon>Pseudomonadati</taxon>
        <taxon>Bacteroidota</taxon>
        <taxon>Flavobacteriia</taxon>
        <taxon>Flavobacteriales</taxon>
        <taxon>Flavobacteriaceae</taxon>
        <taxon>Flavobacterium</taxon>
    </lineage>
</organism>
<dbReference type="Proteomes" id="UP000679008">
    <property type="component" value="Unassembled WGS sequence"/>
</dbReference>
<dbReference type="RefSeq" id="WP_210788186.1">
    <property type="nucleotide sequence ID" value="NZ_JAGPXB010000001.1"/>
</dbReference>
<evidence type="ECO:0000313" key="2">
    <source>
        <dbReference type="EMBL" id="MBQ0907661.1"/>
    </source>
</evidence>
<protein>
    <recommendedName>
        <fullName evidence="4">PH domain-containing protein</fullName>
    </recommendedName>
</protein>
<gene>
    <name evidence="2" type="ORF">KBJ98_02970</name>
</gene>
<keyword evidence="1" id="KW-0812">Transmembrane</keyword>
<feature type="transmembrane region" description="Helical" evidence="1">
    <location>
        <begin position="52"/>
        <end position="69"/>
    </location>
</feature>
<evidence type="ECO:0000256" key="1">
    <source>
        <dbReference type="SAM" id="Phobius"/>
    </source>
</evidence>
<accession>A0ABS5D0W9</accession>
<name>A0ABS5D0W9_9FLAO</name>
<reference evidence="2 3" key="1">
    <citation type="submission" date="2021-04" db="EMBL/GenBank/DDBJ databases">
        <title>Description of novel Flavobacterium sp. F-328.</title>
        <authorList>
            <person name="Saticioglu I.B."/>
        </authorList>
    </citation>
    <scope>NUCLEOTIDE SEQUENCE [LARGE SCALE GENOMIC DNA]</scope>
    <source>
        <strain evidence="2 3">F-328</strain>
    </source>
</reference>
<dbReference type="EMBL" id="JAGPXB010000001">
    <property type="protein sequence ID" value="MBQ0907661.1"/>
    <property type="molecule type" value="Genomic_DNA"/>
</dbReference>
<keyword evidence="3" id="KW-1185">Reference proteome</keyword>
<evidence type="ECO:0000313" key="3">
    <source>
        <dbReference type="Proteomes" id="UP000679008"/>
    </source>
</evidence>
<evidence type="ECO:0008006" key="4">
    <source>
        <dbReference type="Google" id="ProtNLM"/>
    </source>
</evidence>
<feature type="transmembrane region" description="Helical" evidence="1">
    <location>
        <begin position="21"/>
        <end position="40"/>
    </location>
</feature>
<keyword evidence="1" id="KW-1133">Transmembrane helix</keyword>
<comment type="caution">
    <text evidence="2">The sequence shown here is derived from an EMBL/GenBank/DDBJ whole genome shotgun (WGS) entry which is preliminary data.</text>
</comment>
<keyword evidence="1" id="KW-0472">Membrane</keyword>
<sequence length="130" mass="14794">MKFKYNEATASLEIKDGLKSHFLIVRLLLIVTFVNVILNLSNSQVEFGLMKLIWLLIGMAAAVGLRQYFIKKTGSNIIPLEQIVSVQDKSTLVRKKYALVLKNGKLRDLIELQSEADYKELQTLIAKKKK</sequence>